<dbReference type="PANTHER" id="PTHR46577">
    <property type="entry name" value="HTH-TYPE TRANSCRIPTIONAL REGULATORY PROTEIN GABR"/>
    <property type="match status" value="1"/>
</dbReference>
<protein>
    <submittedName>
        <fullName evidence="2">PLP-dependent aminotransferase family protein</fullName>
    </submittedName>
</protein>
<dbReference type="Pfam" id="PF00155">
    <property type="entry name" value="Aminotran_1_2"/>
    <property type="match status" value="1"/>
</dbReference>
<dbReference type="InterPro" id="IPR015424">
    <property type="entry name" value="PyrdxlP-dep_Trfase"/>
</dbReference>
<dbReference type="EMBL" id="JACEGA010000001">
    <property type="protein sequence ID" value="MBB2183487.1"/>
    <property type="molecule type" value="Genomic_DNA"/>
</dbReference>
<gene>
    <name evidence="2" type="ORF">H0486_11410</name>
</gene>
<reference evidence="2 3" key="1">
    <citation type="submission" date="2020-07" db="EMBL/GenBank/DDBJ databases">
        <title>Characterization and genome sequencing of isolate MD1, a novel member within the family Lachnospiraceae.</title>
        <authorList>
            <person name="Rettenmaier R."/>
            <person name="Di Bello L."/>
            <person name="Zinser C."/>
            <person name="Scheitz K."/>
            <person name="Liebl W."/>
            <person name="Zverlov V."/>
        </authorList>
    </citation>
    <scope>NUCLEOTIDE SEQUENCE [LARGE SCALE GENOMIC DNA]</scope>
    <source>
        <strain evidence="2 3">MD1</strain>
    </source>
</reference>
<dbReference type="AlphaFoldDB" id="A0A839K266"/>
<feature type="domain" description="Aminotransferase class I/classII large" evidence="1">
    <location>
        <begin position="46"/>
        <end position="369"/>
    </location>
</feature>
<organism evidence="2 3">
    <name type="scientific">Variimorphobacter saccharofermentans</name>
    <dbReference type="NCBI Taxonomy" id="2755051"/>
    <lineage>
        <taxon>Bacteria</taxon>
        <taxon>Bacillati</taxon>
        <taxon>Bacillota</taxon>
        <taxon>Clostridia</taxon>
        <taxon>Lachnospirales</taxon>
        <taxon>Lachnospiraceae</taxon>
        <taxon>Variimorphobacter</taxon>
    </lineage>
</organism>
<dbReference type="GO" id="GO:0008483">
    <property type="term" value="F:transaminase activity"/>
    <property type="evidence" value="ECO:0007669"/>
    <property type="project" value="UniProtKB-KW"/>
</dbReference>
<sequence length="385" mass="43701">MKHTDQMIDSRVSSLSNDVITQDIIDFDSGIPAIDLFPRGKWNRVVTQAFNEAPISALGYDYPEGRLELRNTLVDYLKKARGIQCKPEQIIVTTGAKQGISLLAKCLLDQNSTVWIEDPSNHNVEQIFSYHTKHITPIAVDEEGIQTDLFPVNSVPTVIFVTPSHQFPMGGILSIQRRLKLAEFARRTGCYIIEDDYDSEFRFNGPPINSLHELNSEQVIYVGTFSKILFPSLRLGYLVMPFSLVEQCKEWKRLADHHSNSINQLALTRFIENGDLERYIMKAKKLYIKRRNLLISLLNKHFPGKVKIHGAPVGMHIVAEFDSVLFSKELIHRMKEDGINVIPVEKHAIEKGKHTNQIILGYAHLSPSMLEQGIIKMKAIISDLS</sequence>
<dbReference type="Gene3D" id="3.40.640.10">
    <property type="entry name" value="Type I PLP-dependent aspartate aminotransferase-like (Major domain)"/>
    <property type="match status" value="1"/>
</dbReference>
<dbReference type="InterPro" id="IPR015421">
    <property type="entry name" value="PyrdxlP-dep_Trfase_major"/>
</dbReference>
<dbReference type="SUPFAM" id="SSF53383">
    <property type="entry name" value="PLP-dependent transferases"/>
    <property type="match status" value="1"/>
</dbReference>
<evidence type="ECO:0000259" key="1">
    <source>
        <dbReference type="Pfam" id="PF00155"/>
    </source>
</evidence>
<name>A0A839K266_9FIRM</name>
<accession>A0A839K266</accession>
<evidence type="ECO:0000313" key="3">
    <source>
        <dbReference type="Proteomes" id="UP000574276"/>
    </source>
</evidence>
<dbReference type="PANTHER" id="PTHR46577:SF1">
    <property type="entry name" value="HTH-TYPE TRANSCRIPTIONAL REGULATORY PROTEIN GABR"/>
    <property type="match status" value="1"/>
</dbReference>
<comment type="caution">
    <text evidence="2">The sequence shown here is derived from an EMBL/GenBank/DDBJ whole genome shotgun (WGS) entry which is preliminary data.</text>
</comment>
<dbReference type="GO" id="GO:0030170">
    <property type="term" value="F:pyridoxal phosphate binding"/>
    <property type="evidence" value="ECO:0007669"/>
    <property type="project" value="InterPro"/>
</dbReference>
<evidence type="ECO:0000313" key="2">
    <source>
        <dbReference type="EMBL" id="MBB2183487.1"/>
    </source>
</evidence>
<dbReference type="CDD" id="cd00609">
    <property type="entry name" value="AAT_like"/>
    <property type="match status" value="1"/>
</dbReference>
<keyword evidence="2" id="KW-0032">Aminotransferase</keyword>
<keyword evidence="2" id="KW-0808">Transferase</keyword>
<dbReference type="InterPro" id="IPR051446">
    <property type="entry name" value="HTH_trans_reg/aminotransferase"/>
</dbReference>
<dbReference type="Proteomes" id="UP000574276">
    <property type="component" value="Unassembled WGS sequence"/>
</dbReference>
<dbReference type="InterPro" id="IPR004839">
    <property type="entry name" value="Aminotransferase_I/II_large"/>
</dbReference>
<dbReference type="RefSeq" id="WP_228353141.1">
    <property type="nucleotide sequence ID" value="NZ_JACEGA010000001.1"/>
</dbReference>
<keyword evidence="3" id="KW-1185">Reference proteome</keyword>
<proteinExistence type="predicted"/>